<reference evidence="2" key="1">
    <citation type="journal article" date="2023" name="Commun. Biol.">
        <title>Genome analysis of Parmales, the sister group of diatoms, reveals the evolutionary specialization of diatoms from phago-mixotrophs to photoautotrophs.</title>
        <authorList>
            <person name="Ban H."/>
            <person name="Sato S."/>
            <person name="Yoshikawa S."/>
            <person name="Yamada K."/>
            <person name="Nakamura Y."/>
            <person name="Ichinomiya M."/>
            <person name="Sato N."/>
            <person name="Blanc-Mathieu R."/>
            <person name="Endo H."/>
            <person name="Kuwata A."/>
            <person name="Ogata H."/>
        </authorList>
    </citation>
    <scope>NUCLEOTIDE SEQUENCE [LARGE SCALE GENOMIC DNA]</scope>
</reference>
<dbReference type="EMBL" id="BLQM01000236">
    <property type="protein sequence ID" value="GMH77628.1"/>
    <property type="molecule type" value="Genomic_DNA"/>
</dbReference>
<dbReference type="SUPFAM" id="SSF52540">
    <property type="entry name" value="P-loop containing nucleoside triphosphate hydrolases"/>
    <property type="match status" value="1"/>
</dbReference>
<dbReference type="GO" id="GO:0006281">
    <property type="term" value="P:DNA repair"/>
    <property type="evidence" value="ECO:0007669"/>
    <property type="project" value="TreeGrafter"/>
</dbReference>
<dbReference type="Gene3D" id="3.40.50.300">
    <property type="entry name" value="P-loop containing nucleotide triphosphate hydrolases"/>
    <property type="match status" value="1"/>
</dbReference>
<accession>A0A9W7EG48</accession>
<evidence type="ECO:0000313" key="2">
    <source>
        <dbReference type="Proteomes" id="UP001162640"/>
    </source>
</evidence>
<sequence length="186" mass="20409">MVICSACTFAETPIGEPNCMICDTPLPSKKSKTGSEAVEIIDVDADDENGEAGDKGVWKQTQVYDTQTMRQCQTPGCTFPACATWTCKDETWGTLILIGIPGSGKSTFSSLLPPPRFVTICQDALGNRKKCETLCRTTLTEKEGVPVIDRTNIDVKQRSHWYNIAAEVRHSSELSDDSELRGSDLR</sequence>
<name>A0A9W7EG48_9STRA</name>
<dbReference type="PANTHER" id="PTHR12083:SF9">
    <property type="entry name" value="BIFUNCTIONAL POLYNUCLEOTIDE PHOSPHATASE_KINASE"/>
    <property type="match status" value="1"/>
</dbReference>
<proteinExistence type="predicted"/>
<dbReference type="Proteomes" id="UP001162640">
    <property type="component" value="Unassembled WGS sequence"/>
</dbReference>
<evidence type="ECO:0000313" key="1">
    <source>
        <dbReference type="EMBL" id="GMH77628.1"/>
    </source>
</evidence>
<organism evidence="1 2">
    <name type="scientific">Triparma laevis f. inornata</name>
    <dbReference type="NCBI Taxonomy" id="1714386"/>
    <lineage>
        <taxon>Eukaryota</taxon>
        <taxon>Sar</taxon>
        <taxon>Stramenopiles</taxon>
        <taxon>Ochrophyta</taxon>
        <taxon>Bolidophyceae</taxon>
        <taxon>Parmales</taxon>
        <taxon>Triparmaceae</taxon>
        <taxon>Triparma</taxon>
    </lineage>
</organism>
<dbReference type="GO" id="GO:0046404">
    <property type="term" value="F:ATP-dependent polydeoxyribonucleotide 5'-hydroxyl-kinase activity"/>
    <property type="evidence" value="ECO:0007669"/>
    <property type="project" value="TreeGrafter"/>
</dbReference>
<dbReference type="InterPro" id="IPR027417">
    <property type="entry name" value="P-loop_NTPase"/>
</dbReference>
<gene>
    <name evidence="1" type="ORF">TL16_g07475</name>
</gene>
<dbReference type="GO" id="GO:0046403">
    <property type="term" value="F:polynucleotide 3'-phosphatase activity"/>
    <property type="evidence" value="ECO:0007669"/>
    <property type="project" value="TreeGrafter"/>
</dbReference>
<dbReference type="AlphaFoldDB" id="A0A9W7EG48"/>
<dbReference type="GO" id="GO:0003690">
    <property type="term" value="F:double-stranded DNA binding"/>
    <property type="evidence" value="ECO:0007669"/>
    <property type="project" value="TreeGrafter"/>
</dbReference>
<dbReference type="PANTHER" id="PTHR12083">
    <property type="entry name" value="BIFUNCTIONAL POLYNUCLEOTIDE PHOSPHATASE/KINASE"/>
    <property type="match status" value="1"/>
</dbReference>
<protein>
    <submittedName>
        <fullName evidence="1">Uncharacterized protein</fullName>
    </submittedName>
</protein>
<comment type="caution">
    <text evidence="1">The sequence shown here is derived from an EMBL/GenBank/DDBJ whole genome shotgun (WGS) entry which is preliminary data.</text>
</comment>